<dbReference type="Pfam" id="PF01202">
    <property type="entry name" value="SKI"/>
    <property type="match status" value="1"/>
</dbReference>
<evidence type="ECO:0000313" key="8">
    <source>
        <dbReference type="EMBL" id="QNM03391.1"/>
    </source>
</evidence>
<dbReference type="EC" id="2.7.1.71" evidence="7"/>
<keyword evidence="7" id="KW-0460">Magnesium</keyword>
<dbReference type="GO" id="GO:0009073">
    <property type="term" value="P:aromatic amino acid family biosynthetic process"/>
    <property type="evidence" value="ECO:0007669"/>
    <property type="project" value="UniProtKB-KW"/>
</dbReference>
<dbReference type="SUPFAM" id="SSF52540">
    <property type="entry name" value="P-loop containing nucleoside triphosphate hydrolases"/>
    <property type="match status" value="1"/>
</dbReference>
<dbReference type="GO" id="GO:0000287">
    <property type="term" value="F:magnesium ion binding"/>
    <property type="evidence" value="ECO:0007669"/>
    <property type="project" value="UniProtKB-UniRule"/>
</dbReference>
<dbReference type="Proteomes" id="UP000515981">
    <property type="component" value="Chromosome"/>
</dbReference>
<dbReference type="GO" id="GO:0005829">
    <property type="term" value="C:cytosol"/>
    <property type="evidence" value="ECO:0007669"/>
    <property type="project" value="TreeGrafter"/>
</dbReference>
<keyword evidence="6 7" id="KW-0057">Aromatic amino acid biosynthesis</keyword>
<dbReference type="InterPro" id="IPR031322">
    <property type="entry name" value="Shikimate/glucono_kinase"/>
</dbReference>
<dbReference type="GO" id="GO:0008652">
    <property type="term" value="P:amino acid biosynthetic process"/>
    <property type="evidence" value="ECO:0007669"/>
    <property type="project" value="UniProtKB-KW"/>
</dbReference>
<dbReference type="CDD" id="cd00464">
    <property type="entry name" value="SK"/>
    <property type="match status" value="1"/>
</dbReference>
<gene>
    <name evidence="7" type="primary">aroK</name>
    <name evidence="8" type="ORF">H9Q77_04520</name>
</gene>
<keyword evidence="2 7" id="KW-0808">Transferase</keyword>
<accession>A0A7G9FXV9</accession>
<organism evidence="8 9">
    <name type="scientific">Simiaoa sunii</name>
    <dbReference type="NCBI Taxonomy" id="2763672"/>
    <lineage>
        <taxon>Bacteria</taxon>
        <taxon>Bacillati</taxon>
        <taxon>Bacillota</taxon>
        <taxon>Clostridia</taxon>
        <taxon>Lachnospirales</taxon>
        <taxon>Lachnospiraceae</taxon>
        <taxon>Simiaoa</taxon>
    </lineage>
</organism>
<evidence type="ECO:0000313" key="9">
    <source>
        <dbReference type="Proteomes" id="UP000515981"/>
    </source>
</evidence>
<dbReference type="InterPro" id="IPR000623">
    <property type="entry name" value="Shikimate_kinase/TSH1"/>
</dbReference>
<dbReference type="PANTHER" id="PTHR21087">
    <property type="entry name" value="SHIKIMATE KINASE"/>
    <property type="match status" value="1"/>
</dbReference>
<name>A0A7G9FXV9_9FIRM</name>
<dbReference type="UniPathway" id="UPA00053">
    <property type="reaction ID" value="UER00088"/>
</dbReference>
<evidence type="ECO:0000256" key="1">
    <source>
        <dbReference type="ARBA" id="ARBA00022605"/>
    </source>
</evidence>
<keyword evidence="1 7" id="KW-0028">Amino-acid biosynthesis</keyword>
<comment type="function">
    <text evidence="7">Catalyzes the specific phosphorylation of the 3-hydroxyl group of shikimic acid using ATP as a cosubstrate.</text>
</comment>
<keyword evidence="3 7" id="KW-0547">Nucleotide-binding</keyword>
<comment type="pathway">
    <text evidence="7">Metabolic intermediate biosynthesis; chorismate biosynthesis; chorismate from D-erythrose 4-phosphate and phosphoenolpyruvate: step 5/7.</text>
</comment>
<feature type="binding site" evidence="7">
    <location>
        <position position="34"/>
    </location>
    <ligand>
        <name>substrate</name>
    </ligand>
</feature>
<dbReference type="GO" id="GO:0009423">
    <property type="term" value="P:chorismate biosynthetic process"/>
    <property type="evidence" value="ECO:0007669"/>
    <property type="project" value="UniProtKB-UniRule"/>
</dbReference>
<comment type="subcellular location">
    <subcellularLocation>
        <location evidence="7">Cytoplasm</location>
    </subcellularLocation>
</comment>
<feature type="binding site" evidence="7">
    <location>
        <begin position="12"/>
        <end position="17"/>
    </location>
    <ligand>
        <name>ATP</name>
        <dbReference type="ChEBI" id="CHEBI:30616"/>
    </ligand>
</feature>
<comment type="cofactor">
    <cofactor evidence="7">
        <name>Mg(2+)</name>
        <dbReference type="ChEBI" id="CHEBI:18420"/>
    </cofactor>
    <text evidence="7">Binds 1 Mg(2+) ion per subunit.</text>
</comment>
<keyword evidence="9" id="KW-1185">Reference proteome</keyword>
<dbReference type="AlphaFoldDB" id="A0A7G9FXV9"/>
<dbReference type="EMBL" id="CP060633">
    <property type="protein sequence ID" value="QNM03391.1"/>
    <property type="molecule type" value="Genomic_DNA"/>
</dbReference>
<dbReference type="HAMAP" id="MF_00109">
    <property type="entry name" value="Shikimate_kinase"/>
    <property type="match status" value="1"/>
</dbReference>
<comment type="subunit">
    <text evidence="7">Monomer.</text>
</comment>
<keyword evidence="4 7" id="KW-0418">Kinase</keyword>
<dbReference type="Gene3D" id="3.40.50.300">
    <property type="entry name" value="P-loop containing nucleotide triphosphate hydrolases"/>
    <property type="match status" value="1"/>
</dbReference>
<proteinExistence type="inferred from homology"/>
<dbReference type="PANTHER" id="PTHR21087:SF16">
    <property type="entry name" value="SHIKIMATE KINASE 1, CHLOROPLASTIC"/>
    <property type="match status" value="1"/>
</dbReference>
<comment type="similarity">
    <text evidence="7">Belongs to the shikimate kinase family.</text>
</comment>
<dbReference type="PRINTS" id="PR01100">
    <property type="entry name" value="SHIKIMTKNASE"/>
</dbReference>
<keyword evidence="7" id="KW-0963">Cytoplasm</keyword>
<dbReference type="GO" id="GO:0004765">
    <property type="term" value="F:shikimate kinase activity"/>
    <property type="evidence" value="ECO:0007669"/>
    <property type="project" value="UniProtKB-UniRule"/>
</dbReference>
<protein>
    <recommendedName>
        <fullName evidence="7">Shikimate kinase</fullName>
        <shortName evidence="7">SK</shortName>
        <ecNumber evidence="7">2.7.1.71</ecNumber>
    </recommendedName>
</protein>
<feature type="binding site" evidence="7">
    <location>
        <position position="16"/>
    </location>
    <ligand>
        <name>Mg(2+)</name>
        <dbReference type="ChEBI" id="CHEBI:18420"/>
    </ligand>
</feature>
<comment type="catalytic activity">
    <reaction evidence="7">
        <text>shikimate + ATP = 3-phosphoshikimate + ADP + H(+)</text>
        <dbReference type="Rhea" id="RHEA:13121"/>
        <dbReference type="ChEBI" id="CHEBI:15378"/>
        <dbReference type="ChEBI" id="CHEBI:30616"/>
        <dbReference type="ChEBI" id="CHEBI:36208"/>
        <dbReference type="ChEBI" id="CHEBI:145989"/>
        <dbReference type="ChEBI" id="CHEBI:456216"/>
        <dbReference type="EC" id="2.7.1.71"/>
    </reaction>
</comment>
<evidence type="ECO:0000256" key="2">
    <source>
        <dbReference type="ARBA" id="ARBA00022679"/>
    </source>
</evidence>
<feature type="binding site" evidence="7">
    <location>
        <position position="134"/>
    </location>
    <ligand>
        <name>substrate</name>
    </ligand>
</feature>
<evidence type="ECO:0000256" key="3">
    <source>
        <dbReference type="ARBA" id="ARBA00022741"/>
    </source>
</evidence>
<evidence type="ECO:0000256" key="6">
    <source>
        <dbReference type="ARBA" id="ARBA00023141"/>
    </source>
</evidence>
<keyword evidence="5 7" id="KW-0067">ATP-binding</keyword>
<sequence length="168" mass="18874">MKNNITLIGMPGSGKSTVGVVLAKRLGRRFVDSDLVIQDRHGKLLHELITEYGVEGFWQIESDVNASLDLENSIIATGGSACYEPEGMQHLREISTVVYLKLPYEEVEKRLGDLNARGVTLQPGQTLRDLYDERTPLYKKYADLIIDCSGKMLRDVVAEIAEKYKKRS</sequence>
<dbReference type="GO" id="GO:0005524">
    <property type="term" value="F:ATP binding"/>
    <property type="evidence" value="ECO:0007669"/>
    <property type="project" value="UniProtKB-UniRule"/>
</dbReference>
<feature type="binding site" evidence="7">
    <location>
        <position position="117"/>
    </location>
    <ligand>
        <name>ATP</name>
        <dbReference type="ChEBI" id="CHEBI:30616"/>
    </ligand>
</feature>
<reference evidence="8 9" key="1">
    <citation type="submission" date="2020-08" db="EMBL/GenBank/DDBJ databases">
        <authorList>
            <person name="Liu C."/>
            <person name="Sun Q."/>
        </authorList>
    </citation>
    <scope>NUCLEOTIDE SEQUENCE [LARGE SCALE GENOMIC DNA]</scope>
    <source>
        <strain evidence="8 9">NSJ-8</strain>
    </source>
</reference>
<keyword evidence="7" id="KW-0479">Metal-binding</keyword>
<evidence type="ECO:0000256" key="4">
    <source>
        <dbReference type="ARBA" id="ARBA00022777"/>
    </source>
</evidence>
<dbReference type="InterPro" id="IPR027417">
    <property type="entry name" value="P-loop_NTPase"/>
</dbReference>
<dbReference type="RefSeq" id="WP_118693062.1">
    <property type="nucleotide sequence ID" value="NZ_CP060633.1"/>
</dbReference>
<evidence type="ECO:0000256" key="5">
    <source>
        <dbReference type="ARBA" id="ARBA00022840"/>
    </source>
</evidence>
<comment type="caution">
    <text evidence="7">Lacks conserved residue(s) required for the propagation of feature annotation.</text>
</comment>
<evidence type="ECO:0000256" key="7">
    <source>
        <dbReference type="HAMAP-Rule" id="MF_00109"/>
    </source>
</evidence>
<dbReference type="KEGG" id="ssun:H9Q77_04520"/>
<feature type="binding site" evidence="7">
    <location>
        <position position="79"/>
    </location>
    <ligand>
        <name>substrate</name>
    </ligand>
</feature>